<accession>A0A4V3F948</accession>
<feature type="domain" description="FAS1" evidence="2">
    <location>
        <begin position="65"/>
        <end position="209"/>
    </location>
</feature>
<evidence type="ECO:0000259" key="2">
    <source>
        <dbReference type="PROSITE" id="PS50213"/>
    </source>
</evidence>
<dbReference type="GO" id="GO:0031012">
    <property type="term" value="C:extracellular matrix"/>
    <property type="evidence" value="ECO:0007669"/>
    <property type="project" value="TreeGrafter"/>
</dbReference>
<keyword evidence="4" id="KW-1185">Reference proteome</keyword>
<dbReference type="RefSeq" id="WP_133756460.1">
    <property type="nucleotide sequence ID" value="NZ_SOBW01000007.1"/>
</dbReference>
<dbReference type="InterPro" id="IPR000782">
    <property type="entry name" value="FAS1_domain"/>
</dbReference>
<dbReference type="PANTHER" id="PTHR10900:SF77">
    <property type="entry name" value="FI19380P1"/>
    <property type="match status" value="1"/>
</dbReference>
<proteinExistence type="predicted"/>
<dbReference type="Gene3D" id="2.30.180.10">
    <property type="entry name" value="FAS1 domain"/>
    <property type="match status" value="1"/>
</dbReference>
<dbReference type="Proteomes" id="UP000294689">
    <property type="component" value="Unassembled WGS sequence"/>
</dbReference>
<evidence type="ECO:0000313" key="3">
    <source>
        <dbReference type="EMBL" id="TDU42956.1"/>
    </source>
</evidence>
<dbReference type="PANTHER" id="PTHR10900">
    <property type="entry name" value="PERIOSTIN-RELATED"/>
    <property type="match status" value="1"/>
</dbReference>
<dbReference type="GO" id="GO:0007155">
    <property type="term" value="P:cell adhesion"/>
    <property type="evidence" value="ECO:0007669"/>
    <property type="project" value="TreeGrafter"/>
</dbReference>
<dbReference type="GO" id="GO:0005615">
    <property type="term" value="C:extracellular space"/>
    <property type="evidence" value="ECO:0007669"/>
    <property type="project" value="TreeGrafter"/>
</dbReference>
<feature type="region of interest" description="Disordered" evidence="1">
    <location>
        <begin position="28"/>
        <end position="47"/>
    </location>
</feature>
<evidence type="ECO:0000256" key="1">
    <source>
        <dbReference type="SAM" id="MobiDB-lite"/>
    </source>
</evidence>
<dbReference type="PROSITE" id="PS50213">
    <property type="entry name" value="FAS1"/>
    <property type="match status" value="1"/>
</dbReference>
<evidence type="ECO:0000313" key="4">
    <source>
        <dbReference type="Proteomes" id="UP000294689"/>
    </source>
</evidence>
<dbReference type="AlphaFoldDB" id="A0A4V3F948"/>
<dbReference type="Pfam" id="PF02469">
    <property type="entry name" value="Fasciclin"/>
    <property type="match status" value="1"/>
</dbReference>
<dbReference type="GO" id="GO:0030198">
    <property type="term" value="P:extracellular matrix organization"/>
    <property type="evidence" value="ECO:0007669"/>
    <property type="project" value="TreeGrafter"/>
</dbReference>
<dbReference type="FunFam" id="2.30.180.10:FF:000032">
    <property type="entry name" value="Fasciclin domain-containing protein, putative"/>
    <property type="match status" value="1"/>
</dbReference>
<dbReference type="GO" id="GO:0050839">
    <property type="term" value="F:cell adhesion molecule binding"/>
    <property type="evidence" value="ECO:0007669"/>
    <property type="project" value="TreeGrafter"/>
</dbReference>
<name>A0A4V3F948_9FLAO</name>
<dbReference type="SMART" id="SM00554">
    <property type="entry name" value="FAS1"/>
    <property type="match status" value="1"/>
</dbReference>
<comment type="caution">
    <text evidence="3">The sequence shown here is derived from an EMBL/GenBank/DDBJ whole genome shotgun (WGS) entry which is preliminary data.</text>
</comment>
<dbReference type="SUPFAM" id="SSF82153">
    <property type="entry name" value="FAS1 domain"/>
    <property type="match status" value="1"/>
</dbReference>
<organism evidence="3 4">
    <name type="scientific">Gelidibacter sediminis</name>
    <dbReference type="NCBI Taxonomy" id="1608710"/>
    <lineage>
        <taxon>Bacteria</taxon>
        <taxon>Pseudomonadati</taxon>
        <taxon>Bacteroidota</taxon>
        <taxon>Flavobacteriia</taxon>
        <taxon>Flavobacteriales</taxon>
        <taxon>Flavobacteriaceae</taxon>
        <taxon>Gelidibacter</taxon>
    </lineage>
</organism>
<dbReference type="OrthoDB" id="9800666at2"/>
<protein>
    <submittedName>
        <fullName evidence="3">Putative surface protein with fasciclin (FAS1) repeats</fullName>
    </submittedName>
</protein>
<dbReference type="EMBL" id="SOBW01000007">
    <property type="protein sequence ID" value="TDU42956.1"/>
    <property type="molecule type" value="Genomic_DNA"/>
</dbReference>
<gene>
    <name evidence="3" type="ORF">BXY82_0360</name>
</gene>
<dbReference type="PROSITE" id="PS51257">
    <property type="entry name" value="PROKAR_LIPOPROTEIN"/>
    <property type="match status" value="1"/>
</dbReference>
<sequence>MIFKNTSILFGAALTALVLVSSCEDNKKKEEQMRIETERVERESAEKARMEMEAEEARLKEEARANSIAGQAMKNEDLTTLVSALQSADLAAMLSEPGEYTVFAPSNQAFEKLTQKQRDELMKPENKQMLTDVLTYHVVKGAITSDKFAEAIKGAKGSYKFETVKGDELIASMSGDQFVIKDATGKKAQVILGNVEASNGRIYIIDTVLMFKK</sequence>
<reference evidence="3 4" key="1">
    <citation type="submission" date="2019-03" db="EMBL/GenBank/DDBJ databases">
        <title>Genomic Encyclopedia of Archaeal and Bacterial Type Strains, Phase II (KMG-II): from individual species to whole genera.</title>
        <authorList>
            <person name="Goeker M."/>
        </authorList>
    </citation>
    <scope>NUCLEOTIDE SEQUENCE [LARGE SCALE GENOMIC DNA]</scope>
    <source>
        <strain evidence="3 4">DSM 28135</strain>
    </source>
</reference>
<dbReference type="InterPro" id="IPR050904">
    <property type="entry name" value="Adhesion/Biosynth-related"/>
</dbReference>
<dbReference type="InterPro" id="IPR036378">
    <property type="entry name" value="FAS1_dom_sf"/>
</dbReference>